<evidence type="ECO:0000256" key="1">
    <source>
        <dbReference type="ARBA" id="ARBA00022723"/>
    </source>
</evidence>
<evidence type="ECO:0000313" key="9">
    <source>
        <dbReference type="WBParaSite" id="MhA1_Contig2155.frz3.fgene1"/>
    </source>
</evidence>
<dbReference type="SUPFAM" id="SSF57889">
    <property type="entry name" value="Cysteine-rich domain"/>
    <property type="match status" value="1"/>
</dbReference>
<evidence type="ECO:0000256" key="5">
    <source>
        <dbReference type="ARBA" id="ARBA00029450"/>
    </source>
</evidence>
<dbReference type="WBParaSite" id="MhA1_Contig2155.frz3.fgene1">
    <property type="protein sequence ID" value="MhA1_Contig2155.frz3.fgene1"/>
    <property type="gene ID" value="MhA1_Contig2155.frz3.fgene1"/>
</dbReference>
<feature type="domain" description="Phorbol-ester/DAG-type" evidence="7">
    <location>
        <begin position="134"/>
        <end position="185"/>
    </location>
</feature>
<evidence type="ECO:0000256" key="3">
    <source>
        <dbReference type="ARBA" id="ARBA00022771"/>
    </source>
</evidence>
<keyword evidence="4" id="KW-0862">Zinc</keyword>
<dbReference type="GO" id="GO:0008270">
    <property type="term" value="F:zinc ion binding"/>
    <property type="evidence" value="ECO:0007669"/>
    <property type="project" value="UniProtKB-KW"/>
</dbReference>
<evidence type="ECO:0000313" key="8">
    <source>
        <dbReference type="Proteomes" id="UP000095281"/>
    </source>
</evidence>
<reference evidence="9" key="1">
    <citation type="submission" date="2016-11" db="UniProtKB">
        <authorList>
            <consortium name="WormBaseParasite"/>
        </authorList>
    </citation>
    <scope>IDENTIFICATION</scope>
</reference>
<dbReference type="CDD" id="cd20819">
    <property type="entry name" value="C1_DEF8"/>
    <property type="match status" value="1"/>
</dbReference>
<dbReference type="InterPro" id="IPR036280">
    <property type="entry name" value="Multihaem_cyt_sf"/>
</dbReference>
<keyword evidence="2" id="KW-0677">Repeat</keyword>
<keyword evidence="3" id="KW-0863">Zinc-finger</keyword>
<dbReference type="Pfam" id="PF13901">
    <property type="entry name" value="RH_dom"/>
    <property type="match status" value="1"/>
</dbReference>
<dbReference type="Proteomes" id="UP000095281">
    <property type="component" value="Unplaced"/>
</dbReference>
<keyword evidence="6" id="KW-0175">Coiled coil</keyword>
<dbReference type="SMART" id="SM01175">
    <property type="entry name" value="DUF4206"/>
    <property type="match status" value="1"/>
</dbReference>
<feature type="domain" description="Phorbol-ester/DAG-type" evidence="7">
    <location>
        <begin position="374"/>
        <end position="428"/>
    </location>
</feature>
<dbReference type="Gene3D" id="3.30.60.20">
    <property type="match status" value="1"/>
</dbReference>
<sequence length="454" mass="53598">MSHQPPSDYFNSEFQHFIQTQISGLILTEREKNSELNREQELIISIDFCKRFLIENIKKEENLEEIKENDDMEKRRSQVLAKLVELKLELETHRVGENIYFLFETYRSTPQRSTPEMESLIIGDNSTNIKRIKYHEFVMQSARGTNVYCEACLCIIWRLIQYWRRCKICGFRVHDKCIDQVQRPCVLTQLSKPDFSLSLQICPENSLRNQNFRCAECLANISFDEETDKIPRLCDYTGLFYCSRCHWNDNMVIPARLVRNWDANKRPVCRATKQLLVSIMNKPLIDLPKENPLLFKFVNNLNRIGRLRNDIMLMKCYFVSCKIAKKLRILQHLNRYQHFVETDTKYSLEDLIRIATGSGGLLKDVESIVEIFNRHITQECEICRGNAFFCELCSDEQRIYPFSDNVAICKSCLAVYHRPCFDHASKRCTRCARRRARRKAIMMKTEEEGEVENK</sequence>
<name>A0A1I8BG40_MELHA</name>
<dbReference type="SUPFAM" id="SSF48695">
    <property type="entry name" value="Multiheme cytochromes"/>
    <property type="match status" value="1"/>
</dbReference>
<dbReference type="AlphaFoldDB" id="A0A1I8BG40"/>
<dbReference type="SMART" id="SM00109">
    <property type="entry name" value="C1"/>
    <property type="match status" value="2"/>
</dbReference>
<dbReference type="InterPro" id="IPR002219">
    <property type="entry name" value="PKC_DAG/PE"/>
</dbReference>
<keyword evidence="1" id="KW-0479">Metal-binding</keyword>
<dbReference type="Pfam" id="PF00130">
    <property type="entry name" value="C1_1"/>
    <property type="match status" value="1"/>
</dbReference>
<dbReference type="PROSITE" id="PS50081">
    <property type="entry name" value="ZF_DAG_PE_2"/>
    <property type="match status" value="2"/>
</dbReference>
<keyword evidence="8" id="KW-1185">Reference proteome</keyword>
<evidence type="ECO:0000256" key="6">
    <source>
        <dbReference type="SAM" id="Coils"/>
    </source>
</evidence>
<dbReference type="InterPro" id="IPR046349">
    <property type="entry name" value="C1-like_sf"/>
</dbReference>
<dbReference type="OMA" id="NMICPKC"/>
<dbReference type="InterPro" id="IPR047983">
    <property type="entry name" value="DEF8_C1"/>
</dbReference>
<comment type="similarity">
    <text evidence="5">Belongs to the DEF8 family.</text>
</comment>
<evidence type="ECO:0000256" key="4">
    <source>
        <dbReference type="ARBA" id="ARBA00022833"/>
    </source>
</evidence>
<proteinExistence type="inferred from homology"/>
<feature type="coiled-coil region" evidence="6">
    <location>
        <begin position="49"/>
        <end position="89"/>
    </location>
</feature>
<organism evidence="8 9">
    <name type="scientific">Meloidogyne hapla</name>
    <name type="common">Root-knot nematode worm</name>
    <dbReference type="NCBI Taxonomy" id="6305"/>
    <lineage>
        <taxon>Eukaryota</taxon>
        <taxon>Metazoa</taxon>
        <taxon>Ecdysozoa</taxon>
        <taxon>Nematoda</taxon>
        <taxon>Chromadorea</taxon>
        <taxon>Rhabditida</taxon>
        <taxon>Tylenchina</taxon>
        <taxon>Tylenchomorpha</taxon>
        <taxon>Tylenchoidea</taxon>
        <taxon>Meloidogynidae</taxon>
        <taxon>Meloidogyninae</taxon>
        <taxon>Meloidogyne</taxon>
    </lineage>
</organism>
<protein>
    <submittedName>
        <fullName evidence="9">Phorbol-ester/DAG-type domain-containing protein</fullName>
    </submittedName>
</protein>
<dbReference type="InterPro" id="IPR025258">
    <property type="entry name" value="RH_dom"/>
</dbReference>
<dbReference type="PANTHER" id="PTHR12326:SF3">
    <property type="entry name" value="DIFFERENTIALLY EXPRESSED IN FDCP 8 HOMOLOG"/>
    <property type="match status" value="1"/>
</dbReference>
<evidence type="ECO:0000259" key="7">
    <source>
        <dbReference type="PROSITE" id="PS50081"/>
    </source>
</evidence>
<dbReference type="InterPro" id="IPR051366">
    <property type="entry name" value="DEF8"/>
</dbReference>
<dbReference type="PROSITE" id="PS00479">
    <property type="entry name" value="ZF_DAG_PE_1"/>
    <property type="match status" value="1"/>
</dbReference>
<dbReference type="PANTHER" id="PTHR12326">
    <property type="entry name" value="PLECKSTRIN HOMOLOGY DOMAIN CONTAINING PROTEIN"/>
    <property type="match status" value="1"/>
</dbReference>
<evidence type="ECO:0000256" key="2">
    <source>
        <dbReference type="ARBA" id="ARBA00022737"/>
    </source>
</evidence>
<accession>A0A1I8BG40</accession>